<dbReference type="RefSeq" id="WP_011584307.1">
    <property type="nucleotide sequence ID" value="NC_008255.1"/>
</dbReference>
<keyword evidence="1" id="KW-0863">Zinc-finger</keyword>
<reference evidence="3 4" key="1">
    <citation type="journal article" date="2007" name="Appl. Environ. Microbiol.">
        <title>Genome sequence of the cellulolytic gliding bacterium Cytophaga hutchinsonii.</title>
        <authorList>
            <person name="Xie G."/>
            <person name="Bruce D.C."/>
            <person name="Challacombe J.F."/>
            <person name="Chertkov O."/>
            <person name="Detter J.C."/>
            <person name="Gilna P."/>
            <person name="Han C.S."/>
            <person name="Lucas S."/>
            <person name="Misra M."/>
            <person name="Myers G.L."/>
            <person name="Richardson P."/>
            <person name="Tapia R."/>
            <person name="Thayer N."/>
            <person name="Thompson L.S."/>
            <person name="Brettin T.S."/>
            <person name="Henrissat B."/>
            <person name="Wilson D.B."/>
            <person name="McBride M.J."/>
        </authorList>
    </citation>
    <scope>NUCLEOTIDE SEQUENCE [LARGE SCALE GENOMIC DNA]</scope>
    <source>
        <strain evidence="4">ATCC 33406 / DSM 1761 / CIP 103989 / NBRC 15051 / NCIMB 9469 / D465</strain>
    </source>
</reference>
<dbReference type="PROSITE" id="PS50966">
    <property type="entry name" value="ZF_SWIM"/>
    <property type="match status" value="1"/>
</dbReference>
<name>A0A6N4SPI2_CYTH3</name>
<sequence length="192" mass="21967">MKNVYCLFSVLLIAVCSCQRPDSTSGSSPQTHVRNYSSECQHFINTFSEVSIYKITRQLQQVNERRNAIPEDLKALYPDARDAWNDALGALSSSSLETYQGSYRDRGWEDTYLSNSQKFFFLLTEYAEGNYPQGSKDTFKQAAWVESADIKKRFDALLSYAERSCLPVHLSEIKAQLHPKKLPEKIEDCLVE</sequence>
<keyword evidence="1" id="KW-0862">Zinc</keyword>
<dbReference type="EMBL" id="CP000383">
    <property type="protein sequence ID" value="ABG58192.1"/>
    <property type="molecule type" value="Genomic_DNA"/>
</dbReference>
<evidence type="ECO:0000256" key="1">
    <source>
        <dbReference type="PROSITE-ProRule" id="PRU00325"/>
    </source>
</evidence>
<feature type="domain" description="SWIM-type" evidence="2">
    <location>
        <begin position="8"/>
        <end position="51"/>
    </location>
</feature>
<proteinExistence type="predicted"/>
<evidence type="ECO:0000313" key="4">
    <source>
        <dbReference type="Proteomes" id="UP000001822"/>
    </source>
</evidence>
<dbReference type="InterPro" id="IPR007527">
    <property type="entry name" value="Znf_SWIM"/>
</dbReference>
<keyword evidence="1" id="KW-0479">Metal-binding</keyword>
<evidence type="ECO:0000259" key="2">
    <source>
        <dbReference type="PROSITE" id="PS50966"/>
    </source>
</evidence>
<dbReference type="KEGG" id="chu:CHU_0911"/>
<keyword evidence="4" id="KW-1185">Reference proteome</keyword>
<evidence type="ECO:0000313" key="3">
    <source>
        <dbReference type="EMBL" id="ABG58192.1"/>
    </source>
</evidence>
<dbReference type="OrthoDB" id="9857873at2"/>
<dbReference type="AlphaFoldDB" id="A0A6N4SPI2"/>
<organism evidence="3 4">
    <name type="scientific">Cytophaga hutchinsonii (strain ATCC 33406 / DSM 1761 / CIP 103989 / NBRC 15051 / NCIMB 9469 / D465)</name>
    <dbReference type="NCBI Taxonomy" id="269798"/>
    <lineage>
        <taxon>Bacteria</taxon>
        <taxon>Pseudomonadati</taxon>
        <taxon>Bacteroidota</taxon>
        <taxon>Cytophagia</taxon>
        <taxon>Cytophagales</taxon>
        <taxon>Cytophagaceae</taxon>
        <taxon>Cytophaga</taxon>
    </lineage>
</organism>
<protein>
    <recommendedName>
        <fullName evidence="2">SWIM-type domain-containing protein</fullName>
    </recommendedName>
</protein>
<dbReference type="Proteomes" id="UP000001822">
    <property type="component" value="Chromosome"/>
</dbReference>
<accession>A0A6N4SPI2</accession>
<dbReference type="PROSITE" id="PS51257">
    <property type="entry name" value="PROKAR_LIPOPROTEIN"/>
    <property type="match status" value="1"/>
</dbReference>
<gene>
    <name evidence="3" type="ordered locus">CHU_0911</name>
</gene>
<dbReference type="GO" id="GO:0008270">
    <property type="term" value="F:zinc ion binding"/>
    <property type="evidence" value="ECO:0007669"/>
    <property type="project" value="UniProtKB-KW"/>
</dbReference>